<evidence type="ECO:0000256" key="5">
    <source>
        <dbReference type="ARBA" id="ARBA00022454"/>
    </source>
</evidence>
<dbReference type="FunCoup" id="A0A6J2YP06">
    <property type="interactions" value="1017"/>
</dbReference>
<dbReference type="CTD" id="35287"/>
<dbReference type="InParanoid" id="A0A6J2YP06"/>
<reference evidence="13" key="1">
    <citation type="submission" date="2025-08" db="UniProtKB">
        <authorList>
            <consortium name="RefSeq"/>
        </authorList>
    </citation>
    <scope>IDENTIFICATION</scope>
    <source>
        <tissue evidence="13">Gonads</tissue>
    </source>
</reference>
<dbReference type="GO" id="GO:0007076">
    <property type="term" value="P:mitotic chromosome condensation"/>
    <property type="evidence" value="ECO:0007669"/>
    <property type="project" value="InterPro"/>
</dbReference>
<keyword evidence="6" id="KW-0963">Cytoplasm</keyword>
<evidence type="ECO:0000256" key="6">
    <source>
        <dbReference type="ARBA" id="ARBA00022490"/>
    </source>
</evidence>
<proteinExistence type="inferred from homology"/>
<evidence type="ECO:0000256" key="9">
    <source>
        <dbReference type="ARBA" id="ARBA00023067"/>
    </source>
</evidence>
<evidence type="ECO:0000256" key="1">
    <source>
        <dbReference type="ARBA" id="ARBA00004286"/>
    </source>
</evidence>
<dbReference type="PANTHER" id="PTHR13108">
    <property type="entry name" value="CONDENSIN COMPLEX SUBUNIT 2"/>
    <property type="match status" value="1"/>
</dbReference>
<organism evidence="12 13">
    <name type="scientific">Sitophilus oryzae</name>
    <name type="common">Rice weevil</name>
    <name type="synonym">Curculio oryzae</name>
    <dbReference type="NCBI Taxonomy" id="7048"/>
    <lineage>
        <taxon>Eukaryota</taxon>
        <taxon>Metazoa</taxon>
        <taxon>Ecdysozoa</taxon>
        <taxon>Arthropoda</taxon>
        <taxon>Hexapoda</taxon>
        <taxon>Insecta</taxon>
        <taxon>Pterygota</taxon>
        <taxon>Neoptera</taxon>
        <taxon>Endopterygota</taxon>
        <taxon>Coleoptera</taxon>
        <taxon>Polyphaga</taxon>
        <taxon>Cucujiformia</taxon>
        <taxon>Curculionidae</taxon>
        <taxon>Dryophthorinae</taxon>
        <taxon>Sitophilus</taxon>
    </lineage>
</organism>
<keyword evidence="12" id="KW-1185">Reference proteome</keyword>
<feature type="compositionally biased region" description="Polar residues" evidence="11">
    <location>
        <begin position="178"/>
        <end position="189"/>
    </location>
</feature>
<evidence type="ECO:0000313" key="12">
    <source>
        <dbReference type="Proteomes" id="UP000504635"/>
    </source>
</evidence>
<evidence type="ECO:0000313" key="13">
    <source>
        <dbReference type="RefSeq" id="XP_030764520.1"/>
    </source>
</evidence>
<evidence type="ECO:0000256" key="4">
    <source>
        <dbReference type="ARBA" id="ARBA00016065"/>
    </source>
</evidence>
<keyword evidence="5" id="KW-0158">Chromosome</keyword>
<dbReference type="GeneID" id="115888813"/>
<comment type="similarity">
    <text evidence="3">Belongs to the CND2 (condensin subunit 2) family.</text>
</comment>
<dbReference type="GO" id="GO:0000796">
    <property type="term" value="C:condensin complex"/>
    <property type="evidence" value="ECO:0007669"/>
    <property type="project" value="InterPro"/>
</dbReference>
<dbReference type="RefSeq" id="XP_030764520.1">
    <property type="nucleotide sequence ID" value="XM_030908660.1"/>
</dbReference>
<feature type="region of interest" description="Disordered" evidence="11">
    <location>
        <begin position="1"/>
        <end position="28"/>
    </location>
</feature>
<dbReference type="GO" id="GO:0005737">
    <property type="term" value="C:cytoplasm"/>
    <property type="evidence" value="ECO:0007669"/>
    <property type="project" value="UniProtKB-SubCell"/>
</dbReference>
<gene>
    <name evidence="13" type="primary">LOC115888813</name>
</gene>
<dbReference type="Proteomes" id="UP000504635">
    <property type="component" value="Unplaced"/>
</dbReference>
<sequence length="681" mass="77266">METSTPKGPNTGIFEWASATQTPLRKQRPSVLFEKNEKTWKSNDDHERANRRASIVARRSILVQNAGAEDSPGLNDSIKALSEQDIKSQLFICSKLNAENKINADNAWKLKVIELLNQFVRKDNPDVLKVAGNSLEVAGKVYGIRVDDLHAESLKLASNLARTVDQQKRTGDDKENENPNASETENGPTQKKKRQKKRRSLLCEGRKHTINHDVKTFREPLPKLESAAFSAKVDNSVSAIENLFTNNLRTDNAGFRFIFLADDKGFSYLPGSDPSIVPETITIENDEIPNDYRICTAFKDFEVDVWDPNGEAVDVCRKTASNSDIVLDENGVPIPELDGSVHNVFQEPIDDDINEDDGFEEEVVLPPLYQENGTIIDFRPSNQVLVNSVQRSDYSYNTVVGTCMGKIDQLWAGPSHWKMKHVRRTKLPVYTGQDKLVDQDKDKKKARKKAEPIMLDFSDLEEPVKKYKLMSKKRQTKEVNENKITLPLFHSACREMIEHIEELILIPSKKPINKDKTQIDCEVEEYRFDNPNDSNYIPNHLVDDDNQPDLADDIFGDEPQEFEGESARGGFVEDNLVGLPEMVTQSDLHYAQRAKKMDMKKLKTAVWQILTCSDTYDTSAKVTDTNFSNMYKVLPQKVTESMRRELSCPLAFVALLHLCNEQNLFLRKGDDISDFFIMGPS</sequence>
<evidence type="ECO:0000256" key="10">
    <source>
        <dbReference type="ARBA" id="ARBA00023306"/>
    </source>
</evidence>
<keyword evidence="9" id="KW-0226">DNA condensation</keyword>
<comment type="subcellular location">
    <subcellularLocation>
        <location evidence="1">Chromosome</location>
    </subcellularLocation>
    <subcellularLocation>
        <location evidence="2">Cytoplasm</location>
    </subcellularLocation>
</comment>
<dbReference type="OrthoDB" id="362021at2759"/>
<evidence type="ECO:0000256" key="3">
    <source>
        <dbReference type="ARBA" id="ARBA00009471"/>
    </source>
</evidence>
<feature type="compositionally biased region" description="Basic residues" evidence="11">
    <location>
        <begin position="190"/>
        <end position="200"/>
    </location>
</feature>
<evidence type="ECO:0000256" key="8">
    <source>
        <dbReference type="ARBA" id="ARBA00022776"/>
    </source>
</evidence>
<keyword evidence="10" id="KW-0131">Cell cycle</keyword>
<dbReference type="GO" id="GO:0003682">
    <property type="term" value="F:chromatin binding"/>
    <property type="evidence" value="ECO:0007669"/>
    <property type="project" value="TreeGrafter"/>
</dbReference>
<feature type="compositionally biased region" description="Basic and acidic residues" evidence="11">
    <location>
        <begin position="165"/>
        <end position="177"/>
    </location>
</feature>
<evidence type="ECO:0000256" key="7">
    <source>
        <dbReference type="ARBA" id="ARBA00022618"/>
    </source>
</evidence>
<dbReference type="Pfam" id="PF05786">
    <property type="entry name" value="Cnd2"/>
    <property type="match status" value="2"/>
</dbReference>
<dbReference type="GO" id="GO:0051301">
    <property type="term" value="P:cell division"/>
    <property type="evidence" value="ECO:0007669"/>
    <property type="project" value="UniProtKB-KW"/>
</dbReference>
<protein>
    <recommendedName>
        <fullName evidence="4">Condensin complex subunit 2</fullName>
    </recommendedName>
</protein>
<dbReference type="InterPro" id="IPR022816">
    <property type="entry name" value="Condensin_barren_su2"/>
</dbReference>
<keyword evidence="7" id="KW-0132">Cell division</keyword>
<dbReference type="KEGG" id="soy:115888813"/>
<dbReference type="AlphaFoldDB" id="A0A6J2YP06"/>
<accession>A0A6J2YP06</accession>
<evidence type="ECO:0000256" key="2">
    <source>
        <dbReference type="ARBA" id="ARBA00004496"/>
    </source>
</evidence>
<keyword evidence="8" id="KW-0498">Mitosis</keyword>
<dbReference type="PANTHER" id="PTHR13108:SF9">
    <property type="entry name" value="CONDENSIN COMPLEX SUBUNIT 2"/>
    <property type="match status" value="1"/>
</dbReference>
<name>A0A6J2YP06_SITOR</name>
<evidence type="ECO:0000256" key="11">
    <source>
        <dbReference type="SAM" id="MobiDB-lite"/>
    </source>
</evidence>
<feature type="region of interest" description="Disordered" evidence="11">
    <location>
        <begin position="162"/>
        <end position="201"/>
    </location>
</feature>